<protein>
    <submittedName>
        <fullName evidence="1">Uncharacterized protein</fullName>
    </submittedName>
</protein>
<dbReference type="AlphaFoldDB" id="A0A9P7JJI0"/>
<dbReference type="InterPro" id="IPR053037">
    <property type="entry name" value="Pericyclase_pydY-like"/>
</dbReference>
<accession>A0A9P7JJI0</accession>
<name>A0A9P7JJI0_9AGAM</name>
<dbReference type="RefSeq" id="XP_041199031.1">
    <property type="nucleotide sequence ID" value="XM_041342857.1"/>
</dbReference>
<comment type="caution">
    <text evidence="1">The sequence shown here is derived from an EMBL/GenBank/DDBJ whole genome shotgun (WGS) entry which is preliminary data.</text>
</comment>
<evidence type="ECO:0000313" key="2">
    <source>
        <dbReference type="Proteomes" id="UP000807769"/>
    </source>
</evidence>
<sequence length="236" mass="26639">MVSLGQGPVPGKINLIFVPREIKAFYWQYKKLKHNALATYYSTHSRPLFTMACPNTVTTKNLSGKLRLNKTLSDDIDETLKLQGVGYIKRTAIANFTLTLEPTQFTDDDGVEHIDVKQTLSGGFKAPADGLLLNGEEISKNDDLFGHLIAKSWRAKVDDLEIDFLKEGWSEDTLEDGLIAGIVKSDTAKSGRDWIINVVWGFAVLEGVRRFARRFRFTTKDRSGPIDVKLYYDYLE</sequence>
<evidence type="ECO:0000313" key="1">
    <source>
        <dbReference type="EMBL" id="KAG1825778.1"/>
    </source>
</evidence>
<keyword evidence="2" id="KW-1185">Reference proteome</keyword>
<dbReference type="OrthoDB" id="425354at2759"/>
<organism evidence="1 2">
    <name type="scientific">Suillus subaureus</name>
    <dbReference type="NCBI Taxonomy" id="48587"/>
    <lineage>
        <taxon>Eukaryota</taxon>
        <taxon>Fungi</taxon>
        <taxon>Dikarya</taxon>
        <taxon>Basidiomycota</taxon>
        <taxon>Agaricomycotina</taxon>
        <taxon>Agaricomycetes</taxon>
        <taxon>Agaricomycetidae</taxon>
        <taxon>Boletales</taxon>
        <taxon>Suillineae</taxon>
        <taxon>Suillaceae</taxon>
        <taxon>Suillus</taxon>
    </lineage>
</organism>
<dbReference type="EMBL" id="JABBWG010000002">
    <property type="protein sequence ID" value="KAG1825778.1"/>
    <property type="molecule type" value="Genomic_DNA"/>
</dbReference>
<dbReference type="PANTHER" id="PTHR38115">
    <property type="entry name" value="LIPOCALIN-LIKE DOMAIN-CONTAINING PROTEIN"/>
    <property type="match status" value="1"/>
</dbReference>
<proteinExistence type="predicted"/>
<dbReference type="GeneID" id="64636873"/>
<dbReference type="Proteomes" id="UP000807769">
    <property type="component" value="Unassembled WGS sequence"/>
</dbReference>
<dbReference type="PANTHER" id="PTHR38115:SF1">
    <property type="entry name" value="LIPOCALIN-LIKE DOMAIN-CONTAINING PROTEIN"/>
    <property type="match status" value="1"/>
</dbReference>
<gene>
    <name evidence="1" type="ORF">BJ212DRAFT_297545</name>
</gene>
<reference evidence="1" key="1">
    <citation type="journal article" date="2020" name="New Phytol.">
        <title>Comparative genomics reveals dynamic genome evolution in host specialist ectomycorrhizal fungi.</title>
        <authorList>
            <person name="Lofgren L.A."/>
            <person name="Nguyen N.H."/>
            <person name="Vilgalys R."/>
            <person name="Ruytinx J."/>
            <person name="Liao H.L."/>
            <person name="Branco S."/>
            <person name="Kuo A."/>
            <person name="LaButti K."/>
            <person name="Lipzen A."/>
            <person name="Andreopoulos W."/>
            <person name="Pangilinan J."/>
            <person name="Riley R."/>
            <person name="Hundley H."/>
            <person name="Na H."/>
            <person name="Barry K."/>
            <person name="Grigoriev I.V."/>
            <person name="Stajich J.E."/>
            <person name="Kennedy P.G."/>
        </authorList>
    </citation>
    <scope>NUCLEOTIDE SEQUENCE</scope>
    <source>
        <strain evidence="1">MN1</strain>
    </source>
</reference>